<evidence type="ECO:0000313" key="3">
    <source>
        <dbReference type="EMBL" id="SPQ19065.1"/>
    </source>
</evidence>
<accession>A0A446B989</accession>
<evidence type="ECO:0000256" key="1">
    <source>
        <dbReference type="ARBA" id="ARBA00025758"/>
    </source>
</evidence>
<dbReference type="GO" id="GO:0032797">
    <property type="term" value="C:SMN complex"/>
    <property type="evidence" value="ECO:0007669"/>
    <property type="project" value="TreeGrafter"/>
</dbReference>
<dbReference type="PANTHER" id="PTHR12794">
    <property type="entry name" value="GEMIN2"/>
    <property type="match status" value="1"/>
</dbReference>
<name>A0A446B989_9PEZI</name>
<reference evidence="3 4" key="1">
    <citation type="submission" date="2018-04" db="EMBL/GenBank/DDBJ databases">
        <authorList>
            <person name="Huttner S."/>
            <person name="Dainat J."/>
        </authorList>
    </citation>
    <scope>NUCLEOTIDE SEQUENCE [LARGE SCALE GENOMIC DNA]</scope>
</reference>
<dbReference type="GO" id="GO:0000387">
    <property type="term" value="P:spliceosomal snRNP assembly"/>
    <property type="evidence" value="ECO:0007669"/>
    <property type="project" value="InterPro"/>
</dbReference>
<feature type="compositionally biased region" description="Polar residues" evidence="2">
    <location>
        <begin position="377"/>
        <end position="387"/>
    </location>
</feature>
<comment type="similarity">
    <text evidence="1">Belongs to the gemin-2 family.</text>
</comment>
<evidence type="ECO:0000256" key="2">
    <source>
        <dbReference type="SAM" id="MobiDB-lite"/>
    </source>
</evidence>
<gene>
    <name evidence="3" type="ORF">TT172_LOCUS1484</name>
</gene>
<feature type="region of interest" description="Disordered" evidence="2">
    <location>
        <begin position="455"/>
        <end position="494"/>
    </location>
</feature>
<dbReference type="AlphaFoldDB" id="A0A446B989"/>
<dbReference type="Gene3D" id="1.20.58.1070">
    <property type="match status" value="1"/>
</dbReference>
<sequence>MGSKRDYSDLTADDNDDLSLSSSNKRRREQQGSKLRQAESKADPTYGQRVAFPGLDDDEPAQLTDDDLEFEEHDEALAYLRAVRQEASSVPHVLVAPKAGPQLPPHLQATSDVDRSIYDDGVGDSRGYYHDGAYTAAPSTPSESSSPEPSDIDDSVSQDADRLARNKAALRKAYYASLTAQFLSLRALLHRTPPPHLVAALPPDHGTEVGAFGPRSWTFRVWSRRLRHTDPLPVQVAALDRRAVLRLLRVLLAGKFLRRGHELRERTSRWLWALLARLPDRGEMTYAEVGWVRELGKRAVLMMISMAQAEALREAVEGDLEGEEAEEDDEGEAGFIGEMVVDDDDGGWAGNGTIAAVGENGDGEPRSAGAAAESEPHVTTTSATDGNGDQEEAKEEEKEEEREEEKEEGEIDMDLDEGEVTDDDDPPASAAAENKAIEADIAAAKARLLARLEAVPESQQADADADADAGADAQPERQQGGGEDDADNNTVFDDAARAQANVHATLNMILTVAGELYGQRDLLEFRDPFPAL</sequence>
<dbReference type="Proteomes" id="UP000289323">
    <property type="component" value="Unassembled WGS sequence"/>
</dbReference>
<dbReference type="InterPro" id="IPR035426">
    <property type="entry name" value="Gemin2/Brr1"/>
</dbReference>
<proteinExistence type="inferred from homology"/>
<dbReference type="EMBL" id="OUUZ01000001">
    <property type="protein sequence ID" value="SPQ19065.1"/>
    <property type="molecule type" value="Genomic_DNA"/>
</dbReference>
<feature type="region of interest" description="Disordered" evidence="2">
    <location>
        <begin position="1"/>
        <end position="63"/>
    </location>
</feature>
<feature type="compositionally biased region" description="Low complexity" evidence="2">
    <location>
        <begin position="427"/>
        <end position="436"/>
    </location>
</feature>
<feature type="region of interest" description="Disordered" evidence="2">
    <location>
        <begin position="342"/>
        <end position="436"/>
    </location>
</feature>
<organism evidence="3 4">
    <name type="scientific">Thermothielavioides terrestris</name>
    <dbReference type="NCBI Taxonomy" id="2587410"/>
    <lineage>
        <taxon>Eukaryota</taxon>
        <taxon>Fungi</taxon>
        <taxon>Dikarya</taxon>
        <taxon>Ascomycota</taxon>
        <taxon>Pezizomycotina</taxon>
        <taxon>Sordariomycetes</taxon>
        <taxon>Sordariomycetidae</taxon>
        <taxon>Sordariales</taxon>
        <taxon>Chaetomiaceae</taxon>
        <taxon>Thermothielavioides</taxon>
    </lineage>
</organism>
<feature type="compositionally biased region" description="Low complexity" evidence="2">
    <location>
        <begin position="135"/>
        <end position="149"/>
    </location>
</feature>
<feature type="compositionally biased region" description="Acidic residues" evidence="2">
    <location>
        <begin position="388"/>
        <end position="426"/>
    </location>
</feature>
<dbReference type="PANTHER" id="PTHR12794:SF0">
    <property type="entry name" value="GEM-ASSOCIATED PROTEIN 2"/>
    <property type="match status" value="1"/>
</dbReference>
<evidence type="ECO:0000313" key="4">
    <source>
        <dbReference type="Proteomes" id="UP000289323"/>
    </source>
</evidence>
<protein>
    <submittedName>
        <fullName evidence="3">D7e2c077-36d8-4dd7-935c-52588288f31a</fullName>
    </submittedName>
</protein>
<dbReference type="Pfam" id="PF04938">
    <property type="entry name" value="SIP1"/>
    <property type="match status" value="1"/>
</dbReference>
<dbReference type="GO" id="GO:0005634">
    <property type="term" value="C:nucleus"/>
    <property type="evidence" value="ECO:0007669"/>
    <property type="project" value="TreeGrafter"/>
</dbReference>
<feature type="region of interest" description="Disordered" evidence="2">
    <location>
        <begin position="96"/>
        <end position="160"/>
    </location>
</feature>